<comment type="similarity">
    <text evidence="1">Belongs to the N(4)/N(6)-methyltransferase family.</text>
</comment>
<dbReference type="PROSITE" id="PS00092">
    <property type="entry name" value="N6_MTASE"/>
    <property type="match status" value="1"/>
</dbReference>
<dbReference type="InterPro" id="IPR029063">
    <property type="entry name" value="SAM-dependent_MTases_sf"/>
</dbReference>
<keyword evidence="4" id="KW-0808">Transferase</keyword>
<dbReference type="GO" id="GO:0009007">
    <property type="term" value="F:site-specific DNA-methyltransferase (adenine-specific) activity"/>
    <property type="evidence" value="ECO:0007669"/>
    <property type="project" value="UniProtKB-EC"/>
</dbReference>
<keyword evidence="5" id="KW-0949">S-adenosyl-L-methionine</keyword>
<evidence type="ECO:0000256" key="6">
    <source>
        <dbReference type="ARBA" id="ARBA00022747"/>
    </source>
</evidence>
<proteinExistence type="inferred from homology"/>
<keyword evidence="3 11" id="KW-0489">Methyltransferase</keyword>
<dbReference type="Gene3D" id="3.40.50.150">
    <property type="entry name" value="Vaccinia Virus protein VP39"/>
    <property type="match status" value="1"/>
</dbReference>
<dbReference type="GO" id="GO:0009307">
    <property type="term" value="P:DNA restriction-modification system"/>
    <property type="evidence" value="ECO:0007669"/>
    <property type="project" value="UniProtKB-KW"/>
</dbReference>
<evidence type="ECO:0000259" key="10">
    <source>
        <dbReference type="Pfam" id="PF12950"/>
    </source>
</evidence>
<comment type="catalytic activity">
    <reaction evidence="8">
        <text>a 2'-deoxyadenosine in DNA + S-adenosyl-L-methionine = an N(6)-methyl-2'-deoxyadenosine in DNA + S-adenosyl-L-homocysteine + H(+)</text>
        <dbReference type="Rhea" id="RHEA:15197"/>
        <dbReference type="Rhea" id="RHEA-COMP:12418"/>
        <dbReference type="Rhea" id="RHEA-COMP:12419"/>
        <dbReference type="ChEBI" id="CHEBI:15378"/>
        <dbReference type="ChEBI" id="CHEBI:57856"/>
        <dbReference type="ChEBI" id="CHEBI:59789"/>
        <dbReference type="ChEBI" id="CHEBI:90615"/>
        <dbReference type="ChEBI" id="CHEBI:90616"/>
        <dbReference type="EC" id="2.1.1.72"/>
    </reaction>
</comment>
<dbReference type="Pfam" id="PF07669">
    <property type="entry name" value="Eco57I"/>
    <property type="match status" value="1"/>
</dbReference>
<evidence type="ECO:0000256" key="4">
    <source>
        <dbReference type="ARBA" id="ARBA00022679"/>
    </source>
</evidence>
<feature type="domain" description="Type II methyltransferase M.TaqI-like" evidence="9">
    <location>
        <begin position="113"/>
        <end position="218"/>
    </location>
</feature>
<dbReference type="EC" id="2.1.1.72" evidence="2"/>
<dbReference type="PANTHER" id="PTHR33841:SF5">
    <property type="entry name" value="DNA METHYLASE (MODIFICATION METHYLASE) (METHYLTRANSFERASE)-RELATED"/>
    <property type="match status" value="1"/>
</dbReference>
<dbReference type="InterPro" id="IPR011639">
    <property type="entry name" value="MethylTrfase_TaqI-like_dom"/>
</dbReference>
<dbReference type="Proteomes" id="UP000178636">
    <property type="component" value="Unassembled WGS sequence"/>
</dbReference>
<dbReference type="Pfam" id="PF12950">
    <property type="entry name" value="TaqI_C"/>
    <property type="match status" value="1"/>
</dbReference>
<evidence type="ECO:0000256" key="2">
    <source>
        <dbReference type="ARBA" id="ARBA00011900"/>
    </source>
</evidence>
<keyword evidence="7" id="KW-0238">DNA-binding</keyword>
<gene>
    <name evidence="11" type="ORF">A3C93_01815</name>
</gene>
<evidence type="ECO:0000256" key="3">
    <source>
        <dbReference type="ARBA" id="ARBA00022603"/>
    </source>
</evidence>
<evidence type="ECO:0000256" key="7">
    <source>
        <dbReference type="ARBA" id="ARBA00023125"/>
    </source>
</evidence>
<evidence type="ECO:0000313" key="12">
    <source>
        <dbReference type="Proteomes" id="UP000178636"/>
    </source>
</evidence>
<dbReference type="GO" id="GO:0003677">
    <property type="term" value="F:DNA binding"/>
    <property type="evidence" value="ECO:0007669"/>
    <property type="project" value="UniProtKB-KW"/>
</dbReference>
<dbReference type="PANTHER" id="PTHR33841">
    <property type="entry name" value="DNA METHYLTRANSFERASE YEEA-RELATED"/>
    <property type="match status" value="1"/>
</dbReference>
<dbReference type="STRING" id="1798664.A3C93_01815"/>
<dbReference type="InterPro" id="IPR050953">
    <property type="entry name" value="N4_N6_ade-DNA_methylase"/>
</dbReference>
<dbReference type="GO" id="GO:0032259">
    <property type="term" value="P:methylation"/>
    <property type="evidence" value="ECO:0007669"/>
    <property type="project" value="UniProtKB-KW"/>
</dbReference>
<dbReference type="PRINTS" id="PR00507">
    <property type="entry name" value="N12N6MTFRASE"/>
</dbReference>
<dbReference type="EMBL" id="MHLO01000003">
    <property type="protein sequence ID" value="OGZ13491.1"/>
    <property type="molecule type" value="Genomic_DNA"/>
</dbReference>
<feature type="domain" description="TaqI-like C-terminal specificity" evidence="10">
    <location>
        <begin position="345"/>
        <end position="490"/>
    </location>
</feature>
<dbReference type="InterPro" id="IPR002052">
    <property type="entry name" value="DNA_methylase_N6_adenine_CS"/>
</dbReference>
<evidence type="ECO:0000313" key="11">
    <source>
        <dbReference type="EMBL" id="OGZ13491.1"/>
    </source>
</evidence>
<dbReference type="SUPFAM" id="SSF53335">
    <property type="entry name" value="S-adenosyl-L-methionine-dependent methyltransferases"/>
    <property type="match status" value="1"/>
</dbReference>
<dbReference type="AlphaFoldDB" id="A0A1G2DKJ8"/>
<keyword evidence="6" id="KW-0680">Restriction system</keyword>
<sequence>MEERGAIFTRREVTEFILDLIGYVPQKSLHQSRLLEPSFGNGDFLLPAVDRLLVSCANKKIKLSSLVLKDCIRAVELHRSSFDATRRQLNEKLLVAGLTPEESSEVLKSWLINGDFLLTDFDCKFTHVVGNPPYIRQELIPAALISEYRLRYETIFDRADIYIPFFECSLTLLDHKGVLGFICADRWMKNRYGGPLRKHVANGFHLRVYVDMVDTPAFLSEVMAYPAITIIANELTGPTCVVRRPSVDTKTLTSLSRRLTKENIDSDQEITELSNVVSGDEPWLFDAPHSLPLVRRLESTFPLLEEVGCSVGIGVATGADRIFIAPHNTLDVEHDRKLPLATTEDIRSGEITWSGLSVINPFAEGGGLVALAQYPKLSKYLELHSAEIKKRHVSKKNPNAWYRTIDRIYTELVKTPKLLIPDIKDDSQIVYDEGRYYPHHNLYYVTSEEWDIRALQGVLLSGITRLFVETYSTRMRGGYLRFQAQHLRRIRVPRWDSVSPELRRGLRKAAIDRDISVCNTMVARLYNLSSSEELLLIVKK</sequence>
<dbReference type="InterPro" id="IPR025931">
    <property type="entry name" value="TaqI_C"/>
</dbReference>
<protein>
    <recommendedName>
        <fullName evidence="2">site-specific DNA-methyltransferase (adenine-specific)</fullName>
        <ecNumber evidence="2">2.1.1.72</ecNumber>
    </recommendedName>
</protein>
<comment type="caution">
    <text evidence="11">The sequence shown here is derived from an EMBL/GenBank/DDBJ whole genome shotgun (WGS) entry which is preliminary data.</text>
</comment>
<accession>A0A1G2DKJ8</accession>
<organism evidence="11 12">
    <name type="scientific">Candidatus Lloydbacteria bacterium RIFCSPHIGHO2_02_FULL_54_17</name>
    <dbReference type="NCBI Taxonomy" id="1798664"/>
    <lineage>
        <taxon>Bacteria</taxon>
        <taxon>Candidatus Lloydiibacteriota</taxon>
    </lineage>
</organism>
<name>A0A1G2DKJ8_9BACT</name>
<evidence type="ECO:0000256" key="8">
    <source>
        <dbReference type="ARBA" id="ARBA00047942"/>
    </source>
</evidence>
<reference evidence="11 12" key="1">
    <citation type="journal article" date="2016" name="Nat. Commun.">
        <title>Thousands of microbial genomes shed light on interconnected biogeochemical processes in an aquifer system.</title>
        <authorList>
            <person name="Anantharaman K."/>
            <person name="Brown C.T."/>
            <person name="Hug L.A."/>
            <person name="Sharon I."/>
            <person name="Castelle C.J."/>
            <person name="Probst A.J."/>
            <person name="Thomas B.C."/>
            <person name="Singh A."/>
            <person name="Wilkins M.J."/>
            <person name="Karaoz U."/>
            <person name="Brodie E.L."/>
            <person name="Williams K.H."/>
            <person name="Hubbard S.S."/>
            <person name="Banfield J.F."/>
        </authorList>
    </citation>
    <scope>NUCLEOTIDE SEQUENCE [LARGE SCALE GENOMIC DNA]</scope>
</reference>
<evidence type="ECO:0000256" key="5">
    <source>
        <dbReference type="ARBA" id="ARBA00022691"/>
    </source>
</evidence>
<evidence type="ECO:0000259" key="9">
    <source>
        <dbReference type="Pfam" id="PF07669"/>
    </source>
</evidence>
<evidence type="ECO:0000256" key="1">
    <source>
        <dbReference type="ARBA" id="ARBA00006594"/>
    </source>
</evidence>